<gene>
    <name evidence="2" type="ORF">TSAR_004746</name>
</gene>
<evidence type="ECO:0000313" key="3">
    <source>
        <dbReference type="Proteomes" id="UP000215335"/>
    </source>
</evidence>
<accession>A0A232FK48</accession>
<name>A0A232FK48_9HYME</name>
<dbReference type="Proteomes" id="UP000215335">
    <property type="component" value="Unassembled WGS sequence"/>
</dbReference>
<dbReference type="EMBL" id="NNAY01000093">
    <property type="protein sequence ID" value="OXU31045.1"/>
    <property type="molecule type" value="Genomic_DNA"/>
</dbReference>
<evidence type="ECO:0000256" key="1">
    <source>
        <dbReference type="SAM" id="MobiDB-lite"/>
    </source>
</evidence>
<reference evidence="2 3" key="1">
    <citation type="journal article" date="2017" name="Curr. Biol.">
        <title>The Evolution of Venom by Co-option of Single-Copy Genes.</title>
        <authorList>
            <person name="Martinson E.O."/>
            <person name="Mrinalini"/>
            <person name="Kelkar Y.D."/>
            <person name="Chang C.H."/>
            <person name="Werren J.H."/>
        </authorList>
    </citation>
    <scope>NUCLEOTIDE SEQUENCE [LARGE SCALE GENOMIC DNA]</scope>
    <source>
        <strain evidence="2 3">Alberta</strain>
        <tissue evidence="2">Whole body</tissue>
    </source>
</reference>
<proteinExistence type="predicted"/>
<keyword evidence="3" id="KW-1185">Reference proteome</keyword>
<dbReference type="Pfam" id="PF05380">
    <property type="entry name" value="Peptidase_A17"/>
    <property type="match status" value="1"/>
</dbReference>
<dbReference type="AlphaFoldDB" id="A0A232FK48"/>
<dbReference type="STRING" id="543379.A0A232FK48"/>
<evidence type="ECO:0000313" key="2">
    <source>
        <dbReference type="EMBL" id="OXU31045.1"/>
    </source>
</evidence>
<sequence length="164" mass="18300">MTIPRLELRATLIGARLLQTLLAELDIPLDHCQAWSDSQIMLSWLRSSEPVGNSLVDNYISHIQEMMPSNLLQSRRPGQSRSRADPPPSIAEIVEGLAWLSKPFAAWPQEEPWLPVTYIHQPASHILASQHPNTICGLTPALGPPTPGQDSNGFSSRFHRRTRI</sequence>
<feature type="region of interest" description="Disordered" evidence="1">
    <location>
        <begin position="144"/>
        <end position="164"/>
    </location>
</feature>
<dbReference type="InterPro" id="IPR008042">
    <property type="entry name" value="Retrotrans_Pao"/>
</dbReference>
<protein>
    <submittedName>
        <fullName evidence="2">Uncharacterized protein</fullName>
    </submittedName>
</protein>
<organism evidence="2 3">
    <name type="scientific">Trichomalopsis sarcophagae</name>
    <dbReference type="NCBI Taxonomy" id="543379"/>
    <lineage>
        <taxon>Eukaryota</taxon>
        <taxon>Metazoa</taxon>
        <taxon>Ecdysozoa</taxon>
        <taxon>Arthropoda</taxon>
        <taxon>Hexapoda</taxon>
        <taxon>Insecta</taxon>
        <taxon>Pterygota</taxon>
        <taxon>Neoptera</taxon>
        <taxon>Endopterygota</taxon>
        <taxon>Hymenoptera</taxon>
        <taxon>Apocrita</taxon>
        <taxon>Proctotrupomorpha</taxon>
        <taxon>Chalcidoidea</taxon>
        <taxon>Pteromalidae</taxon>
        <taxon>Pteromalinae</taxon>
        <taxon>Trichomalopsis</taxon>
    </lineage>
</organism>
<dbReference type="OrthoDB" id="8057024at2759"/>
<comment type="caution">
    <text evidence="2">The sequence shown here is derived from an EMBL/GenBank/DDBJ whole genome shotgun (WGS) entry which is preliminary data.</text>
</comment>